<evidence type="ECO:0000313" key="1">
    <source>
        <dbReference type="Proteomes" id="UP000887580"/>
    </source>
</evidence>
<organism evidence="1 2">
    <name type="scientific">Panagrolaimus sp. PS1159</name>
    <dbReference type="NCBI Taxonomy" id="55785"/>
    <lineage>
        <taxon>Eukaryota</taxon>
        <taxon>Metazoa</taxon>
        <taxon>Ecdysozoa</taxon>
        <taxon>Nematoda</taxon>
        <taxon>Chromadorea</taxon>
        <taxon>Rhabditida</taxon>
        <taxon>Tylenchina</taxon>
        <taxon>Panagrolaimomorpha</taxon>
        <taxon>Panagrolaimoidea</taxon>
        <taxon>Panagrolaimidae</taxon>
        <taxon>Panagrolaimus</taxon>
    </lineage>
</organism>
<sequence>MVSPRKIVGTMLMRKIANPIAIQRQLRLFVQRNPGVVFNGIRHKWVSGAQAKNTNNMPVGTRLGHEEDPELHTYDGEYRGTPSKGDTLIPDYLYRSVPPGSTYIDRCVSTVLGTCMWFWFLYHMYYHSGHILGHWYMPYTSEFTDEELGIPSDNAEDPEYWGNHDKPYGTYR</sequence>
<dbReference type="WBParaSite" id="PS1159_v2.g21480.t2">
    <property type="protein sequence ID" value="PS1159_v2.g21480.t2"/>
    <property type="gene ID" value="PS1159_v2.g21480"/>
</dbReference>
<evidence type="ECO:0000313" key="2">
    <source>
        <dbReference type="WBParaSite" id="PS1159_v2.g21480.t2"/>
    </source>
</evidence>
<protein>
    <submittedName>
        <fullName evidence="2">NADH dehydrogenase [ubiquinone] 1 beta subcomplex subunit 2, mitochondrial</fullName>
    </submittedName>
</protein>
<proteinExistence type="predicted"/>
<dbReference type="Proteomes" id="UP000887580">
    <property type="component" value="Unplaced"/>
</dbReference>
<name>A0AC35FY57_9BILA</name>
<reference evidence="2" key="1">
    <citation type="submission" date="2022-11" db="UniProtKB">
        <authorList>
            <consortium name="WormBaseParasite"/>
        </authorList>
    </citation>
    <scope>IDENTIFICATION</scope>
</reference>
<accession>A0AC35FY57</accession>